<dbReference type="PANTHER" id="PTHR43643:SF3">
    <property type="entry name" value="HISTIDINOL-PHOSPHATE AMINOTRANSFERASE"/>
    <property type="match status" value="1"/>
</dbReference>
<evidence type="ECO:0000256" key="3">
    <source>
        <dbReference type="ARBA" id="ARBA00022576"/>
    </source>
</evidence>
<comment type="pathway">
    <text evidence="6">Amino-acid biosynthesis; L-histidine biosynthesis; L-histidine from 5-phospho-alpha-D-ribose 1-diphosphate: step 7/9.</text>
</comment>
<dbReference type="GO" id="GO:0004400">
    <property type="term" value="F:histidinol-phosphate transaminase activity"/>
    <property type="evidence" value="ECO:0007669"/>
    <property type="project" value="UniProtKB-UniRule"/>
</dbReference>
<dbReference type="EMBL" id="CP002400">
    <property type="protein sequence ID" value="ADU28185.1"/>
    <property type="molecule type" value="Genomic_DNA"/>
</dbReference>
<reference evidence="8 9" key="1">
    <citation type="submission" date="2010-12" db="EMBL/GenBank/DDBJ databases">
        <title>Complete sequence of Ethanoligenens harbinense YUAN-3.</title>
        <authorList>
            <person name="Lucas S."/>
            <person name="Copeland A."/>
            <person name="Lapidus A."/>
            <person name="Cheng J.-F."/>
            <person name="Bruce D."/>
            <person name="Goodwin L."/>
            <person name="Pitluck S."/>
            <person name="Chertkov O."/>
            <person name="Misra M."/>
            <person name="Detter J.C."/>
            <person name="Han C."/>
            <person name="Tapia R."/>
            <person name="Land M."/>
            <person name="Hauser L."/>
            <person name="Jeffries C."/>
            <person name="Kyrpides N."/>
            <person name="Ivanova N."/>
            <person name="Mikhailova N."/>
            <person name="Wang A."/>
            <person name="Mouttaki H."/>
            <person name="He Z."/>
            <person name="Zhou J."/>
            <person name="Hemme C.L."/>
            <person name="Woyke T."/>
        </authorList>
    </citation>
    <scope>NUCLEOTIDE SEQUENCE [LARGE SCALE GENOMIC DNA]</scope>
    <source>
        <strain evidence="9">DSM 18485 / JCM 12961 / CGMCC 1.5033 / YUAN-3</strain>
    </source>
</reference>
<evidence type="ECO:0000256" key="1">
    <source>
        <dbReference type="ARBA" id="ARBA00001933"/>
    </source>
</evidence>
<evidence type="ECO:0000313" key="8">
    <source>
        <dbReference type="EMBL" id="ADU28185.1"/>
    </source>
</evidence>
<dbReference type="InterPro" id="IPR015421">
    <property type="entry name" value="PyrdxlP-dep_Trfase_major"/>
</dbReference>
<comment type="cofactor">
    <cofactor evidence="1 6">
        <name>pyridoxal 5'-phosphate</name>
        <dbReference type="ChEBI" id="CHEBI:597326"/>
    </cofactor>
</comment>
<evidence type="ECO:0000256" key="5">
    <source>
        <dbReference type="ARBA" id="ARBA00022898"/>
    </source>
</evidence>
<evidence type="ECO:0000256" key="4">
    <source>
        <dbReference type="ARBA" id="ARBA00022679"/>
    </source>
</evidence>
<organism evidence="8 9">
    <name type="scientific">Ethanoligenens harbinense (strain DSM 18485 / JCM 12961 / CGMCC 1.5033 / YUAN-3)</name>
    <dbReference type="NCBI Taxonomy" id="663278"/>
    <lineage>
        <taxon>Bacteria</taxon>
        <taxon>Bacillati</taxon>
        <taxon>Bacillota</taxon>
        <taxon>Clostridia</taxon>
        <taxon>Eubacteriales</taxon>
        <taxon>Oscillospiraceae</taxon>
        <taxon>Ethanoligenens</taxon>
    </lineage>
</organism>
<evidence type="ECO:0000256" key="2">
    <source>
        <dbReference type="ARBA" id="ARBA00011738"/>
    </source>
</evidence>
<dbReference type="GO" id="GO:0030170">
    <property type="term" value="F:pyridoxal phosphate binding"/>
    <property type="evidence" value="ECO:0007669"/>
    <property type="project" value="InterPro"/>
</dbReference>
<dbReference type="eggNOG" id="COG0079">
    <property type="taxonomic scope" value="Bacteria"/>
</dbReference>
<dbReference type="InterPro" id="IPR015422">
    <property type="entry name" value="PyrdxlP-dep_Trfase_small"/>
</dbReference>
<dbReference type="GO" id="GO:0000105">
    <property type="term" value="P:L-histidine biosynthetic process"/>
    <property type="evidence" value="ECO:0007669"/>
    <property type="project" value="UniProtKB-UniRule"/>
</dbReference>
<evidence type="ECO:0000313" key="9">
    <source>
        <dbReference type="Proteomes" id="UP000001551"/>
    </source>
</evidence>
<evidence type="ECO:0000259" key="7">
    <source>
        <dbReference type="Pfam" id="PF00155"/>
    </source>
</evidence>
<protein>
    <recommendedName>
        <fullName evidence="6">Histidinol-phosphate aminotransferase</fullName>
        <ecNumber evidence="6">2.6.1.9</ecNumber>
    </recommendedName>
    <alternativeName>
        <fullName evidence="6">Imidazole acetol-phosphate transaminase</fullName>
    </alternativeName>
</protein>
<dbReference type="InterPro" id="IPR015424">
    <property type="entry name" value="PyrdxlP-dep_Trfase"/>
</dbReference>
<comment type="subunit">
    <text evidence="2 6">Homodimer.</text>
</comment>
<dbReference type="NCBIfam" id="TIGR01141">
    <property type="entry name" value="hisC"/>
    <property type="match status" value="1"/>
</dbReference>
<dbReference type="InterPro" id="IPR050106">
    <property type="entry name" value="HistidinolP_aminotransfase"/>
</dbReference>
<keyword evidence="6" id="KW-0368">Histidine biosynthesis</keyword>
<dbReference type="HOGENOM" id="CLU_017584_3_0_9"/>
<keyword evidence="3 6" id="KW-0032">Aminotransferase</keyword>
<dbReference type="PANTHER" id="PTHR43643">
    <property type="entry name" value="HISTIDINOL-PHOSPHATE AMINOTRANSFERASE 2"/>
    <property type="match status" value="1"/>
</dbReference>
<name>E6U7R2_ETHHY</name>
<keyword evidence="4 6" id="KW-0808">Transferase</keyword>
<dbReference type="CDD" id="cd00609">
    <property type="entry name" value="AAT_like"/>
    <property type="match status" value="1"/>
</dbReference>
<dbReference type="UniPathway" id="UPA00031">
    <property type="reaction ID" value="UER00012"/>
</dbReference>
<dbReference type="Gene3D" id="3.90.1150.10">
    <property type="entry name" value="Aspartate Aminotransferase, domain 1"/>
    <property type="match status" value="1"/>
</dbReference>
<accession>E6U7R2</accession>
<keyword evidence="9" id="KW-1185">Reference proteome</keyword>
<dbReference type="InterPro" id="IPR005861">
    <property type="entry name" value="HisP_aminotrans"/>
</dbReference>
<dbReference type="STRING" id="663278.Ethha_2692"/>
<comment type="catalytic activity">
    <reaction evidence="6">
        <text>L-histidinol phosphate + 2-oxoglutarate = 3-(imidazol-4-yl)-2-oxopropyl phosphate + L-glutamate</text>
        <dbReference type="Rhea" id="RHEA:23744"/>
        <dbReference type="ChEBI" id="CHEBI:16810"/>
        <dbReference type="ChEBI" id="CHEBI:29985"/>
        <dbReference type="ChEBI" id="CHEBI:57766"/>
        <dbReference type="ChEBI" id="CHEBI:57980"/>
        <dbReference type="EC" id="2.6.1.9"/>
    </reaction>
</comment>
<feature type="modified residue" description="N6-(pyridoxal phosphate)lysine" evidence="6">
    <location>
        <position position="208"/>
    </location>
</feature>
<dbReference type="SUPFAM" id="SSF53383">
    <property type="entry name" value="PLP-dependent transferases"/>
    <property type="match status" value="1"/>
</dbReference>
<comment type="similarity">
    <text evidence="6">Belongs to the class-II pyridoxal-phosphate-dependent aminotransferase family. Histidinol-phosphate aminotransferase subfamily.</text>
</comment>
<dbReference type="Proteomes" id="UP000001551">
    <property type="component" value="Chromosome"/>
</dbReference>
<dbReference type="KEGG" id="eha:Ethha_2692"/>
<gene>
    <name evidence="6" type="primary">hisC</name>
    <name evidence="8" type="ordered locus">Ethha_2692</name>
</gene>
<dbReference type="AlphaFoldDB" id="E6U7R2"/>
<keyword evidence="6" id="KW-0028">Amino-acid biosynthesis</keyword>
<dbReference type="HAMAP" id="MF_01023">
    <property type="entry name" value="HisC_aminotrans_2"/>
    <property type="match status" value="1"/>
</dbReference>
<proteinExistence type="inferred from homology"/>
<dbReference type="EC" id="2.6.1.9" evidence="6"/>
<feature type="domain" description="Aminotransferase class I/classII large" evidence="7">
    <location>
        <begin position="25"/>
        <end position="345"/>
    </location>
</feature>
<dbReference type="Pfam" id="PF00155">
    <property type="entry name" value="Aminotran_1_2"/>
    <property type="match status" value="1"/>
</dbReference>
<dbReference type="InterPro" id="IPR004839">
    <property type="entry name" value="Aminotransferase_I/II_large"/>
</dbReference>
<dbReference type="Gene3D" id="3.40.640.10">
    <property type="entry name" value="Type I PLP-dependent aspartate aminotransferase-like (Major domain)"/>
    <property type="match status" value="1"/>
</dbReference>
<keyword evidence="5 6" id="KW-0663">Pyridoxal phosphate</keyword>
<evidence type="ECO:0000256" key="6">
    <source>
        <dbReference type="HAMAP-Rule" id="MF_01023"/>
    </source>
</evidence>
<dbReference type="RefSeq" id="WP_013486528.1">
    <property type="nucleotide sequence ID" value="NC_014828.1"/>
</dbReference>
<sequence>MDFLSKRARRMTPYTAGEQPKDMRYIKLNTNENPYPPSPRIREAIAQETDRLPLYPDPDATALCAAIAAVEGLDAGCVFCGNGSDEVLSFAFCAFFDDEQPVLFPDVTYSFYPVFAGFYNIPVQTVPLNERFGIDAADYFRPAGGVIFPNPNAPTGVYLDIASIRKLLDYHKDRVVVVDEAYIAFGGRSAAPLIQDYPNLLVVRTFSKSHALAGMRIGYALGQPHLIAALLRVKNAFNSYPVDRLAAAAAAAAVADVPYYTETAGKIVATRGRFVSGLRALGFTVLPSLANFVFAAHPGVPASDLFARLRAAGILVRYFDLPRISNYLRITVGTDEDMDRLLDVLAALLQQKA</sequence>